<dbReference type="EMBL" id="MT143110">
    <property type="protein sequence ID" value="QJA92957.1"/>
    <property type="molecule type" value="Genomic_DNA"/>
</dbReference>
<protein>
    <submittedName>
        <fullName evidence="1">Uncharacterized protein</fullName>
    </submittedName>
</protein>
<dbReference type="AlphaFoldDB" id="A0A6M3LCN4"/>
<sequence length="144" mass="15350">MTVKDDLLKLKTAITAVTATENGWTTLTRDDTTGQVVVDISKCPMEGIPIEVIYTIDTGTEGGAGTMIVTIEASDTLASGYIVVATFPTITQATAMRPAGRMVRRIATQKKYIRSVITVVATNSPSRLFSINAGIGMVDDDSVY</sequence>
<evidence type="ECO:0000313" key="1">
    <source>
        <dbReference type="EMBL" id="QJA92957.1"/>
    </source>
</evidence>
<organism evidence="1">
    <name type="scientific">viral metagenome</name>
    <dbReference type="NCBI Taxonomy" id="1070528"/>
    <lineage>
        <taxon>unclassified sequences</taxon>
        <taxon>metagenomes</taxon>
        <taxon>organismal metagenomes</taxon>
    </lineage>
</organism>
<name>A0A6M3LCN4_9ZZZZ</name>
<gene>
    <name evidence="1" type="ORF">MM415B04401_0005</name>
</gene>
<accession>A0A6M3LCN4</accession>
<reference evidence="1" key="1">
    <citation type="submission" date="2020-03" db="EMBL/GenBank/DDBJ databases">
        <title>The deep terrestrial virosphere.</title>
        <authorList>
            <person name="Holmfeldt K."/>
            <person name="Nilsson E."/>
            <person name="Simone D."/>
            <person name="Lopez-Fernandez M."/>
            <person name="Wu X."/>
            <person name="de Brujin I."/>
            <person name="Lundin D."/>
            <person name="Andersson A."/>
            <person name="Bertilsson S."/>
            <person name="Dopson M."/>
        </authorList>
    </citation>
    <scope>NUCLEOTIDE SEQUENCE</scope>
    <source>
        <strain evidence="1">MM415B04401</strain>
    </source>
</reference>
<proteinExistence type="predicted"/>